<gene>
    <name evidence="1" type="ORF">RPERSI_LOCUS14303</name>
</gene>
<evidence type="ECO:0000313" key="1">
    <source>
        <dbReference type="EMBL" id="CAG8752154.1"/>
    </source>
</evidence>
<evidence type="ECO:0000313" key="2">
    <source>
        <dbReference type="Proteomes" id="UP000789920"/>
    </source>
</evidence>
<dbReference type="EMBL" id="CAJVQC010032830">
    <property type="protein sequence ID" value="CAG8752154.1"/>
    <property type="molecule type" value="Genomic_DNA"/>
</dbReference>
<protein>
    <submittedName>
        <fullName evidence="1">20972_t:CDS:1</fullName>
    </submittedName>
</protein>
<name>A0ACA9QKG8_9GLOM</name>
<feature type="non-terminal residue" evidence="1">
    <location>
        <position position="102"/>
    </location>
</feature>
<keyword evidence="2" id="KW-1185">Reference proteome</keyword>
<organism evidence="1 2">
    <name type="scientific">Racocetra persica</name>
    <dbReference type="NCBI Taxonomy" id="160502"/>
    <lineage>
        <taxon>Eukaryota</taxon>
        <taxon>Fungi</taxon>
        <taxon>Fungi incertae sedis</taxon>
        <taxon>Mucoromycota</taxon>
        <taxon>Glomeromycotina</taxon>
        <taxon>Glomeromycetes</taxon>
        <taxon>Diversisporales</taxon>
        <taxon>Gigasporaceae</taxon>
        <taxon>Racocetra</taxon>
    </lineage>
</organism>
<comment type="caution">
    <text evidence="1">The sequence shown here is derived from an EMBL/GenBank/DDBJ whole genome shotgun (WGS) entry which is preliminary data.</text>
</comment>
<reference evidence="1" key="1">
    <citation type="submission" date="2021-06" db="EMBL/GenBank/DDBJ databases">
        <authorList>
            <person name="Kallberg Y."/>
            <person name="Tangrot J."/>
            <person name="Rosling A."/>
        </authorList>
    </citation>
    <scope>NUCLEOTIDE SEQUENCE</scope>
    <source>
        <strain evidence="1">MA461A</strain>
    </source>
</reference>
<feature type="non-terminal residue" evidence="1">
    <location>
        <position position="1"/>
    </location>
</feature>
<proteinExistence type="predicted"/>
<sequence>RNNYTHTRPRWWYNRLKTSEEQFTGVSTFSKKRTATDEDMPKKLAKSDETNFSQSHKPVGFSTGSFIRTSAALPTSRVSTTQFFIGLSTAQPSILTNQHVTT</sequence>
<accession>A0ACA9QKG8</accession>
<dbReference type="Proteomes" id="UP000789920">
    <property type="component" value="Unassembled WGS sequence"/>
</dbReference>